<name>A0A183PTX3_9TREM</name>
<organism evidence="2 3">
    <name type="scientific">Schistosoma mattheei</name>
    <dbReference type="NCBI Taxonomy" id="31246"/>
    <lineage>
        <taxon>Eukaryota</taxon>
        <taxon>Metazoa</taxon>
        <taxon>Spiralia</taxon>
        <taxon>Lophotrochozoa</taxon>
        <taxon>Platyhelminthes</taxon>
        <taxon>Trematoda</taxon>
        <taxon>Digenea</taxon>
        <taxon>Strigeidida</taxon>
        <taxon>Schistosomatoidea</taxon>
        <taxon>Schistosomatidae</taxon>
        <taxon>Schistosoma</taxon>
    </lineage>
</organism>
<evidence type="ECO:0000313" key="2">
    <source>
        <dbReference type="EMBL" id="VDP75237.1"/>
    </source>
</evidence>
<evidence type="ECO:0000259" key="1">
    <source>
        <dbReference type="Pfam" id="PF25356"/>
    </source>
</evidence>
<protein>
    <recommendedName>
        <fullName evidence="1">Trematode PH-like domain-containing protein</fullName>
    </recommendedName>
</protein>
<dbReference type="Proteomes" id="UP000269396">
    <property type="component" value="Unassembled WGS sequence"/>
</dbReference>
<evidence type="ECO:0000313" key="3">
    <source>
        <dbReference type="Proteomes" id="UP000269396"/>
    </source>
</evidence>
<sequence>MSLDHTKKRSNSLVPRIVENLPNDPVTGQSILFRTIFKGRDHTKIIDPAGFCDNKASQLLIKHLRKKRNYGYVYCLIDRMRFERRSRSKLFRNQIFYHDIKYIYFFSNLPNVFMLALNDEKERRVYETYSVNSMEDRNRIAELTQNKNSFGKLRTSITSQMVNYRNDILENGHISLEGEDETEGENGYEEEEEENFHMYRNNKRYSHDSLHRINTLPNGHFESYDNSKTTGHLENAYTNGYLNQSNIPTYYKTNTVSHAINSPTHQSYSKQQNRSFTERTPSPTDYFVMQYHGRNLHNNQTISTHSPFKYNADGSSIPITSSEPLLTNTPIREDCPIYFYVQRRPSKPEIHMDETTRIIKSPSSITIYR</sequence>
<accession>A0A183PTX3</accession>
<dbReference type="InterPro" id="IPR057376">
    <property type="entry name" value="PH_trem"/>
</dbReference>
<proteinExistence type="predicted"/>
<gene>
    <name evidence="2" type="ORF">SMTD_LOCUS17809</name>
</gene>
<dbReference type="Pfam" id="PF25356">
    <property type="entry name" value="PH_trem"/>
    <property type="match status" value="1"/>
</dbReference>
<feature type="domain" description="Trematode PH-like" evidence="1">
    <location>
        <begin position="27"/>
        <end position="152"/>
    </location>
</feature>
<dbReference type="AlphaFoldDB" id="A0A183PTX3"/>
<keyword evidence="3" id="KW-1185">Reference proteome</keyword>
<reference evidence="2 3" key="1">
    <citation type="submission" date="2018-11" db="EMBL/GenBank/DDBJ databases">
        <authorList>
            <consortium name="Pathogen Informatics"/>
        </authorList>
    </citation>
    <scope>NUCLEOTIDE SEQUENCE [LARGE SCALE GENOMIC DNA]</scope>
    <source>
        <strain>Denwood</strain>
        <strain evidence="3">Zambia</strain>
    </source>
</reference>
<dbReference type="EMBL" id="UZAL01039327">
    <property type="protein sequence ID" value="VDP75237.1"/>
    <property type="molecule type" value="Genomic_DNA"/>
</dbReference>